<sequence length="136" mass="15602">MQSPSKNVHVQLTTKIQQADMSETFTFSEPGQLIQKDQITYLRYTEHAEIETPIIIKFNPDQTVRLSRQGTSQVHLDLNPKQTTTTTYITPVGHLPLMVKTLHLTSDLLNGTLITQYQLYQNDQLVGDYHLKLTFD</sequence>
<protein>
    <submittedName>
        <fullName evidence="1">DUF1934 domain-containing protein</fullName>
    </submittedName>
</protein>
<dbReference type="EMBL" id="CP060724">
    <property type="protein sequence ID" value="QNN75751.1"/>
    <property type="molecule type" value="Genomic_DNA"/>
</dbReference>
<dbReference type="Proteomes" id="UP000515800">
    <property type="component" value="Chromosome"/>
</dbReference>
<dbReference type="RefSeq" id="WP_187529583.1">
    <property type="nucleotide sequence ID" value="NZ_CP060724.1"/>
</dbReference>
<organism evidence="1 2">
    <name type="scientific">Weissella diestrammenae</name>
    <dbReference type="NCBI Taxonomy" id="1162633"/>
    <lineage>
        <taxon>Bacteria</taxon>
        <taxon>Bacillati</taxon>
        <taxon>Bacillota</taxon>
        <taxon>Bacilli</taxon>
        <taxon>Lactobacillales</taxon>
        <taxon>Lactobacillaceae</taxon>
        <taxon>Weissella</taxon>
    </lineage>
</organism>
<accession>A0A7G9T6M6</accession>
<dbReference type="AlphaFoldDB" id="A0A7G9T6M6"/>
<evidence type="ECO:0000313" key="2">
    <source>
        <dbReference type="Proteomes" id="UP000515800"/>
    </source>
</evidence>
<dbReference type="Pfam" id="PF09148">
    <property type="entry name" value="DUF1934"/>
    <property type="match status" value="1"/>
</dbReference>
<dbReference type="KEGG" id="wdi:H9L19_02490"/>
<dbReference type="SUPFAM" id="SSF50814">
    <property type="entry name" value="Lipocalins"/>
    <property type="match status" value="1"/>
</dbReference>
<dbReference type="Gene3D" id="2.40.128.20">
    <property type="match status" value="1"/>
</dbReference>
<gene>
    <name evidence="1" type="ORF">H9L19_02490</name>
</gene>
<keyword evidence="2" id="KW-1185">Reference proteome</keyword>
<dbReference type="InterPro" id="IPR015231">
    <property type="entry name" value="DUF1934"/>
</dbReference>
<evidence type="ECO:0000313" key="1">
    <source>
        <dbReference type="EMBL" id="QNN75751.1"/>
    </source>
</evidence>
<name>A0A7G9T6M6_9LACO</name>
<proteinExistence type="predicted"/>
<dbReference type="InterPro" id="IPR012674">
    <property type="entry name" value="Calycin"/>
</dbReference>
<reference evidence="1 2" key="1">
    <citation type="submission" date="2020-08" db="EMBL/GenBank/DDBJ databases">
        <title>Genome sequence of Weissella diestrammenae KACC 16890T.</title>
        <authorList>
            <person name="Hyun D.-W."/>
            <person name="Bae J.-W."/>
        </authorList>
    </citation>
    <scope>NUCLEOTIDE SEQUENCE [LARGE SCALE GENOMIC DNA]</scope>
    <source>
        <strain evidence="1 2">KACC 16890</strain>
    </source>
</reference>